<gene>
    <name evidence="1" type="primary">WBGene00119039</name>
</gene>
<dbReference type="AlphaFoldDB" id="A0A454XRB5"/>
<proteinExistence type="predicted"/>
<dbReference type="Proteomes" id="UP000005239">
    <property type="component" value="Unassembled WGS sequence"/>
</dbReference>
<dbReference type="PANTHER" id="PTHR21629">
    <property type="entry name" value="C6 DOMAIN-CONTAINING PROTEIN"/>
    <property type="match status" value="1"/>
</dbReference>
<protein>
    <submittedName>
        <fullName evidence="1">Uncharacterized protein</fullName>
    </submittedName>
</protein>
<name>A0A454XRB5_PRIPA</name>
<organism evidence="1 2">
    <name type="scientific">Pristionchus pacificus</name>
    <name type="common">Parasitic nematode worm</name>
    <dbReference type="NCBI Taxonomy" id="54126"/>
    <lineage>
        <taxon>Eukaryota</taxon>
        <taxon>Metazoa</taxon>
        <taxon>Ecdysozoa</taxon>
        <taxon>Nematoda</taxon>
        <taxon>Chromadorea</taxon>
        <taxon>Rhabditida</taxon>
        <taxon>Rhabditina</taxon>
        <taxon>Diplogasteromorpha</taxon>
        <taxon>Diplogasteroidea</taxon>
        <taxon>Neodiplogasteridae</taxon>
        <taxon>Pristionchus</taxon>
    </lineage>
</organism>
<dbReference type="PANTHER" id="PTHR21629:SF5">
    <property type="entry name" value="C6 DOMAIN-CONTAINING PROTEIN"/>
    <property type="match status" value="1"/>
</dbReference>
<reference evidence="1" key="2">
    <citation type="submission" date="2022-06" db="UniProtKB">
        <authorList>
            <consortium name="EnsemblMetazoa"/>
        </authorList>
    </citation>
    <scope>IDENTIFICATION</scope>
    <source>
        <strain evidence="1">PS312</strain>
    </source>
</reference>
<accession>A0A454XRB5</accession>
<sequence length="120" mass="12855">MHHHLLHTALLIAVASSAAWACIPTKTPEPGIPAGCKTCPAPSPTIDEDPTHAAQMFLSMDKKCNTWTFVCTGAVIEINGEMDLSDKIDGKITTPLECSADQTSWQYKGTPVTIISCIKS</sequence>
<evidence type="ECO:0000313" key="1">
    <source>
        <dbReference type="EnsemblMetazoa" id="PPA29485.1"/>
    </source>
</evidence>
<reference evidence="2" key="1">
    <citation type="journal article" date="2008" name="Nat. Genet.">
        <title>The Pristionchus pacificus genome provides a unique perspective on nematode lifestyle and parasitism.</title>
        <authorList>
            <person name="Dieterich C."/>
            <person name="Clifton S.W."/>
            <person name="Schuster L.N."/>
            <person name="Chinwalla A."/>
            <person name="Delehaunty K."/>
            <person name="Dinkelacker I."/>
            <person name="Fulton L."/>
            <person name="Fulton R."/>
            <person name="Godfrey J."/>
            <person name="Minx P."/>
            <person name="Mitreva M."/>
            <person name="Roeseler W."/>
            <person name="Tian H."/>
            <person name="Witte H."/>
            <person name="Yang S.P."/>
            <person name="Wilson R.K."/>
            <person name="Sommer R.J."/>
        </authorList>
    </citation>
    <scope>NUCLEOTIDE SEQUENCE [LARGE SCALE GENOMIC DNA]</scope>
    <source>
        <strain evidence="2">PS312</strain>
    </source>
</reference>
<accession>A0A8R1UHF9</accession>
<dbReference type="EnsemblMetazoa" id="PPA29485.1">
    <property type="protein sequence ID" value="PPA29485.1"/>
    <property type="gene ID" value="WBGene00119039"/>
</dbReference>
<evidence type="ECO:0000313" key="2">
    <source>
        <dbReference type="Proteomes" id="UP000005239"/>
    </source>
</evidence>
<keyword evidence="2" id="KW-1185">Reference proteome</keyword>